<dbReference type="InterPro" id="IPR026040">
    <property type="entry name" value="HyI-like"/>
</dbReference>
<evidence type="ECO:0000313" key="5">
    <source>
        <dbReference type="Proteomes" id="UP000620262"/>
    </source>
</evidence>
<accession>A0ABR9IR21</accession>
<dbReference type="SUPFAM" id="SSF51658">
    <property type="entry name" value="Xylose isomerase-like"/>
    <property type="match status" value="1"/>
</dbReference>
<sequence length="255" mass="27906">MRLYSACIEWLFAEEGDHFADRVRRAHAAGLKAIEFWRWTDKDLDTIEAALKETGLKVTSLVAEPMIALTNATNRETWLKGLADSVAVAKRLGAPVLIAQAGDDLAGFARDEQRKSLTETLRAGADILDGSGVRLGVEPLNIRIDHVGYFLDSTREGLDIVDDVARPEIGIVYDIYHSAVMDERTEDVLAGRIDRVFHVHVADHPGRNEPGTGKIDLVHRLNWIFANGYTGAVGLEYKPIAPGADAVKAAIARLG</sequence>
<reference evidence="4 5" key="1">
    <citation type="submission" date="2020-10" db="EMBL/GenBank/DDBJ databases">
        <title>Sequencing the genomes of 1000 actinobacteria strains.</title>
        <authorList>
            <person name="Klenk H.-P."/>
        </authorList>
    </citation>
    <scope>NUCLEOTIDE SEQUENCE [LARGE SCALE GENOMIC DNA]</scope>
    <source>
        <strain evidence="4 5">DSM 7307</strain>
    </source>
</reference>
<keyword evidence="5" id="KW-1185">Reference proteome</keyword>
<gene>
    <name evidence="4" type="ORF">H4W29_002816</name>
</gene>
<dbReference type="PANTHER" id="PTHR43489">
    <property type="entry name" value="ISOMERASE"/>
    <property type="match status" value="1"/>
</dbReference>
<dbReference type="Proteomes" id="UP000620262">
    <property type="component" value="Unassembled WGS sequence"/>
</dbReference>
<comment type="caution">
    <text evidence="4">The sequence shown here is derived from an EMBL/GenBank/DDBJ whole genome shotgun (WGS) entry which is preliminary data.</text>
</comment>
<feature type="domain" description="Xylose isomerase-like TIM barrel" evidence="3">
    <location>
        <begin position="23"/>
        <end position="252"/>
    </location>
</feature>
<protein>
    <submittedName>
        <fullName evidence="4">Hydroxypyruvate isomerase</fullName>
        <ecNumber evidence="4">5.3.1.22</ecNumber>
    </submittedName>
</protein>
<organism evidence="4 5">
    <name type="scientific">Rhizobium viscosum</name>
    <name type="common">Arthrobacter viscosus</name>
    <dbReference type="NCBI Taxonomy" id="1673"/>
    <lineage>
        <taxon>Bacteria</taxon>
        <taxon>Pseudomonadati</taxon>
        <taxon>Pseudomonadota</taxon>
        <taxon>Alphaproteobacteria</taxon>
        <taxon>Hyphomicrobiales</taxon>
        <taxon>Rhizobiaceae</taxon>
        <taxon>Rhizobium/Agrobacterium group</taxon>
        <taxon>Rhizobium</taxon>
    </lineage>
</organism>
<dbReference type="InterPro" id="IPR013022">
    <property type="entry name" value="Xyl_isomerase-like_TIM-brl"/>
</dbReference>
<dbReference type="PIRSF" id="PIRSF006241">
    <property type="entry name" value="HyI"/>
    <property type="match status" value="1"/>
</dbReference>
<keyword evidence="1 2" id="KW-0413">Isomerase</keyword>
<comment type="similarity">
    <text evidence="2">Belongs to the hyi family.</text>
</comment>
<proteinExistence type="inferred from homology"/>
<dbReference type="EC" id="5.3.1.22" evidence="4"/>
<dbReference type="InterPro" id="IPR050417">
    <property type="entry name" value="Sugar_Epim/Isomerase"/>
</dbReference>
<dbReference type="RefSeq" id="WP_192729461.1">
    <property type="nucleotide sequence ID" value="NZ_BAAAVL010000009.1"/>
</dbReference>
<dbReference type="GO" id="GO:0008903">
    <property type="term" value="F:hydroxypyruvate isomerase activity"/>
    <property type="evidence" value="ECO:0007669"/>
    <property type="project" value="UniProtKB-EC"/>
</dbReference>
<dbReference type="Pfam" id="PF01261">
    <property type="entry name" value="AP_endonuc_2"/>
    <property type="match status" value="1"/>
</dbReference>
<evidence type="ECO:0000259" key="3">
    <source>
        <dbReference type="Pfam" id="PF01261"/>
    </source>
</evidence>
<evidence type="ECO:0000256" key="2">
    <source>
        <dbReference type="PIRNR" id="PIRNR006241"/>
    </source>
</evidence>
<dbReference type="EMBL" id="JADBEC010000001">
    <property type="protein sequence ID" value="MBE1505635.1"/>
    <property type="molecule type" value="Genomic_DNA"/>
</dbReference>
<evidence type="ECO:0000313" key="4">
    <source>
        <dbReference type="EMBL" id="MBE1505635.1"/>
    </source>
</evidence>
<dbReference type="InterPro" id="IPR036237">
    <property type="entry name" value="Xyl_isomerase-like_sf"/>
</dbReference>
<dbReference type="Gene3D" id="3.20.20.150">
    <property type="entry name" value="Divalent-metal-dependent TIM barrel enzymes"/>
    <property type="match status" value="1"/>
</dbReference>
<evidence type="ECO:0000256" key="1">
    <source>
        <dbReference type="ARBA" id="ARBA00023235"/>
    </source>
</evidence>
<name>A0ABR9IR21_RHIVS</name>